<name>A0A1I6H6M1_9RHOB</name>
<dbReference type="Pfam" id="PF12697">
    <property type="entry name" value="Abhydrolase_6"/>
    <property type="match status" value="1"/>
</dbReference>
<gene>
    <name evidence="4" type="ORF">SAMN04488002_2581</name>
</gene>
<evidence type="ECO:0000259" key="3">
    <source>
        <dbReference type="Pfam" id="PF12697"/>
    </source>
</evidence>
<dbReference type="InterPro" id="IPR029058">
    <property type="entry name" value="AB_hydrolase_fold"/>
</dbReference>
<dbReference type="InterPro" id="IPR000073">
    <property type="entry name" value="AB_hydrolase_1"/>
</dbReference>
<dbReference type="EMBL" id="FOYO01000001">
    <property type="protein sequence ID" value="SFR49951.1"/>
    <property type="molecule type" value="Genomic_DNA"/>
</dbReference>
<evidence type="ECO:0000256" key="1">
    <source>
        <dbReference type="ARBA" id="ARBA00008645"/>
    </source>
</evidence>
<dbReference type="Gene3D" id="3.40.50.1820">
    <property type="entry name" value="alpha/beta hydrolase"/>
    <property type="match status" value="1"/>
</dbReference>
<feature type="domain" description="AB hydrolase-1" evidence="3">
    <location>
        <begin position="62"/>
        <end position="299"/>
    </location>
</feature>
<dbReference type="AlphaFoldDB" id="A0A1I6H6M1"/>
<dbReference type="STRING" id="670154.SAMN04488002_2581"/>
<dbReference type="PANTHER" id="PTHR43039">
    <property type="entry name" value="ESTERASE-RELATED"/>
    <property type="match status" value="1"/>
</dbReference>
<evidence type="ECO:0000256" key="2">
    <source>
        <dbReference type="ARBA" id="ARBA00022801"/>
    </source>
</evidence>
<evidence type="ECO:0000313" key="4">
    <source>
        <dbReference type="EMBL" id="SFR49951.1"/>
    </source>
</evidence>
<keyword evidence="2" id="KW-0378">Hydrolase</keyword>
<dbReference type="FunFam" id="3.40.50.1820:FF:000042">
    <property type="entry name" value="probable strigolactone esterase DAD2"/>
    <property type="match status" value="1"/>
</dbReference>
<dbReference type="SUPFAM" id="SSF53474">
    <property type="entry name" value="alpha/beta-Hydrolases"/>
    <property type="match status" value="1"/>
</dbReference>
<protein>
    <submittedName>
        <fullName evidence="4">Pimeloyl-ACP methyl ester carboxylesterase</fullName>
    </submittedName>
</protein>
<reference evidence="5" key="1">
    <citation type="submission" date="2016-10" db="EMBL/GenBank/DDBJ databases">
        <authorList>
            <person name="Varghese N."/>
            <person name="Submissions S."/>
        </authorList>
    </citation>
    <scope>NUCLEOTIDE SEQUENCE [LARGE SCALE GENOMIC DNA]</scope>
    <source>
        <strain evidence="5">DSM 26921</strain>
    </source>
</reference>
<proteinExistence type="inferred from homology"/>
<comment type="similarity">
    <text evidence="1">Belongs to the AB hydrolase superfamily.</text>
</comment>
<evidence type="ECO:0000313" key="5">
    <source>
        <dbReference type="Proteomes" id="UP000199658"/>
    </source>
</evidence>
<sequence>MVERSLKQKHMGPTRCLRERRAWKASDVLYIVPHTFPGLIGKNMSAVARHNVKISGSGARSMVFAHGFGCDQSMWRNVAPHFEDTFTVVAFDHVGSGGSDSKAYDPAKYATLNGYAADVVEIADELGIREGILVGHSVSAMIGALASAARPDIFSTLILVGPSPRYIDDDDYEGGFSAEDIEDLLASLEENPLAWSASMAPMIVGNPDKPEHGEELAQSICKLDPDIATGFARATFTSDNRDDLPNVTARTLILQCRNDIIASERVGAYVRDKIPGSQLVMLNASGHCPNLTAPEEVISAIRDFV</sequence>
<dbReference type="GO" id="GO:0016787">
    <property type="term" value="F:hydrolase activity"/>
    <property type="evidence" value="ECO:0007669"/>
    <property type="project" value="UniProtKB-KW"/>
</dbReference>
<accession>A0A1I6H6M1</accession>
<dbReference type="Proteomes" id="UP000199658">
    <property type="component" value="Unassembled WGS sequence"/>
</dbReference>
<organism evidence="4 5">
    <name type="scientific">Litoreibacter janthinus</name>
    <dbReference type="NCBI Taxonomy" id="670154"/>
    <lineage>
        <taxon>Bacteria</taxon>
        <taxon>Pseudomonadati</taxon>
        <taxon>Pseudomonadota</taxon>
        <taxon>Alphaproteobacteria</taxon>
        <taxon>Rhodobacterales</taxon>
        <taxon>Roseobacteraceae</taxon>
        <taxon>Litoreibacter</taxon>
    </lineage>
</organism>
<keyword evidence="5" id="KW-1185">Reference proteome</keyword>